<dbReference type="AlphaFoldDB" id="A0A0F7W434"/>
<evidence type="ECO:0008006" key="3">
    <source>
        <dbReference type="Google" id="ProtNLM"/>
    </source>
</evidence>
<proteinExistence type="predicted"/>
<dbReference type="Proteomes" id="UP000035016">
    <property type="component" value="Chromosome Chromosome"/>
</dbReference>
<evidence type="ECO:0000313" key="1">
    <source>
        <dbReference type="EMBL" id="CQR65488.1"/>
    </source>
</evidence>
<dbReference type="KEGG" id="sle:sle_60320"/>
<accession>A0A0F7W434</accession>
<dbReference type="EMBL" id="LN831790">
    <property type="protein sequence ID" value="CQR65488.1"/>
    <property type="molecule type" value="Genomic_DNA"/>
</dbReference>
<reference evidence="1 2" key="1">
    <citation type="submission" date="2015-02" db="EMBL/GenBank/DDBJ databases">
        <authorList>
            <person name="Gomez-Escribano P.J."/>
        </authorList>
    </citation>
    <scope>NUCLEOTIDE SEQUENCE [LARGE SCALE GENOMIC DNA]</scope>
    <source>
        <strain evidence="2">C34 (DSM 42122 / NRRL B-24963)</strain>
    </source>
</reference>
<gene>
    <name evidence="1" type="primary">sle_60320</name>
</gene>
<name>A0A0F7W434_STRLW</name>
<dbReference type="RefSeq" id="WP_029387302.1">
    <property type="nucleotide sequence ID" value="NZ_AZSD01000524.1"/>
</dbReference>
<dbReference type="Gene3D" id="1.10.357.10">
    <property type="entry name" value="Tetracycline Repressor, domain 2"/>
    <property type="match status" value="1"/>
</dbReference>
<organism evidence="1 2">
    <name type="scientific">Streptomyces leeuwenhoekii</name>
    <dbReference type="NCBI Taxonomy" id="1437453"/>
    <lineage>
        <taxon>Bacteria</taxon>
        <taxon>Bacillati</taxon>
        <taxon>Actinomycetota</taxon>
        <taxon>Actinomycetes</taxon>
        <taxon>Kitasatosporales</taxon>
        <taxon>Streptomycetaceae</taxon>
        <taxon>Streptomyces</taxon>
    </lineage>
</organism>
<sequence length="71" mass="7920">MLACAAVARDRARGLVGTDPDEDEKLLRVVAWACERNCYLLFTREHTAQEESELLSALSVLAHRTLGYTGR</sequence>
<evidence type="ECO:0000313" key="2">
    <source>
        <dbReference type="Proteomes" id="UP000035016"/>
    </source>
</evidence>
<protein>
    <recommendedName>
        <fullName evidence="3">TetR Family Transcriptional Regulator</fullName>
    </recommendedName>
</protein>